<keyword evidence="3" id="KW-1185">Reference proteome</keyword>
<evidence type="ECO:0000313" key="2">
    <source>
        <dbReference type="EMBL" id="SHH04379.1"/>
    </source>
</evidence>
<dbReference type="RefSeq" id="WP_073324538.1">
    <property type="nucleotide sequence ID" value="NZ_FQWD01000006.1"/>
</dbReference>
<evidence type="ECO:0000256" key="1">
    <source>
        <dbReference type="SAM" id="MobiDB-lite"/>
    </source>
</evidence>
<dbReference type="AlphaFoldDB" id="A0A1M5PS93"/>
<feature type="region of interest" description="Disordered" evidence="1">
    <location>
        <begin position="1"/>
        <end position="29"/>
    </location>
</feature>
<accession>A0A1M5PS93</accession>
<evidence type="ECO:0000313" key="3">
    <source>
        <dbReference type="Proteomes" id="UP000184520"/>
    </source>
</evidence>
<dbReference type="Proteomes" id="UP000184520">
    <property type="component" value="Unassembled WGS sequence"/>
</dbReference>
<dbReference type="OrthoDB" id="6387717at2"/>
<sequence length="85" mass="10057">MTQPKKNPRVNAEKQKRFRERQKEAGKKQVRGYVSPEALSCYEEIQQKTGWSDSEILSNSIRLMFAAYKCGQIKLLNEWLKDHKR</sequence>
<name>A0A1M5PS93_9ALTE</name>
<gene>
    <name evidence="2" type="ORF">SAMN05216361_3569</name>
</gene>
<evidence type="ECO:0008006" key="4">
    <source>
        <dbReference type="Google" id="ProtNLM"/>
    </source>
</evidence>
<reference evidence="3" key="1">
    <citation type="submission" date="2016-11" db="EMBL/GenBank/DDBJ databases">
        <authorList>
            <person name="Varghese N."/>
            <person name="Submissions S."/>
        </authorList>
    </citation>
    <scope>NUCLEOTIDE SEQUENCE [LARGE SCALE GENOMIC DNA]</scope>
    <source>
        <strain evidence="3">CGMCC 1.8995</strain>
    </source>
</reference>
<dbReference type="EMBL" id="FQWD01000006">
    <property type="protein sequence ID" value="SHH04379.1"/>
    <property type="molecule type" value="Genomic_DNA"/>
</dbReference>
<proteinExistence type="predicted"/>
<protein>
    <recommendedName>
        <fullName evidence="4">Protein CopB</fullName>
    </recommendedName>
</protein>
<organism evidence="2 3">
    <name type="scientific">Marisediminitalea aggregata</name>
    <dbReference type="NCBI Taxonomy" id="634436"/>
    <lineage>
        <taxon>Bacteria</taxon>
        <taxon>Pseudomonadati</taxon>
        <taxon>Pseudomonadota</taxon>
        <taxon>Gammaproteobacteria</taxon>
        <taxon>Alteromonadales</taxon>
        <taxon>Alteromonadaceae</taxon>
        <taxon>Marisediminitalea</taxon>
    </lineage>
</organism>
<feature type="compositionally biased region" description="Basic and acidic residues" evidence="1">
    <location>
        <begin position="11"/>
        <end position="27"/>
    </location>
</feature>